<dbReference type="Proteomes" id="UP000325292">
    <property type="component" value="Chromosome"/>
</dbReference>
<protein>
    <recommendedName>
        <fullName evidence="5">DUF3696 domain-containing protein</fullName>
    </recommendedName>
</protein>
<sequence>MRPKLFEQEDHKGYLDPEWLSGLVGRVSTVSEDAQTKYNEACIAAGKEHQRRSKWDPRVPMRWIEKNMKQASVDWRRLSKELTNYALARWALVVEHLRWWQELVQTNPRLAEKHIARIPWSEIEEAPWMMNDDEWTDEGLAQMAEHLKVAPWDAWIRWMSESSAMMQARQWAMTFEQTVRDDKMGEDSVMEAEFLRPLRWNVLYRSTLGQHPWSMSLPAEYQHWTDYLIPHLLQAWYKRLPASVQAVLPPPERFGDLPDLWLPPTTVVTNLNDEVGSVLQHVAFVGPARTRFGPTVERDDQPRNLVGLDGQWTVDRIAQQPNLLEAVNAAMAMMNMGYRVSVAPVDDPDLPRLWKLQLWDETLGVSVSMDQVGYGVSQILPLVVEVMAGDFPLTLLEQPELHLHPRLQAAFGSVLAKAMTANPSRQFIVETHSELLLQRLRKLIRSGELAPDAVSIVYIEKTSEGSQALPIRLDSQGNFLDPWPHGFFEEGFDELFGGTC</sequence>
<feature type="domain" description="DUF3696" evidence="1">
    <location>
        <begin position="450"/>
        <end position="495"/>
    </location>
</feature>
<name>A0ABM6RSQ1_9FIRM</name>
<dbReference type="EMBL" id="CP019454">
    <property type="protein sequence ID" value="AUW94463.1"/>
    <property type="molecule type" value="Genomic_DNA"/>
</dbReference>
<organism evidence="3 4">
    <name type="scientific">Sulfobacillus thermotolerans</name>
    <dbReference type="NCBI Taxonomy" id="338644"/>
    <lineage>
        <taxon>Bacteria</taxon>
        <taxon>Bacillati</taxon>
        <taxon>Bacillota</taxon>
        <taxon>Clostridia</taxon>
        <taxon>Eubacteriales</taxon>
        <taxon>Clostridiales Family XVII. Incertae Sedis</taxon>
        <taxon>Sulfobacillus</taxon>
    </lineage>
</organism>
<dbReference type="InterPro" id="IPR022532">
    <property type="entry name" value="DUF3696"/>
</dbReference>
<accession>A0ABM6RSQ1</accession>
<evidence type="ECO:0000313" key="3">
    <source>
        <dbReference type="EMBL" id="AUW94463.1"/>
    </source>
</evidence>
<evidence type="ECO:0008006" key="5">
    <source>
        <dbReference type="Google" id="ProtNLM"/>
    </source>
</evidence>
<dbReference type="Pfam" id="PF13304">
    <property type="entry name" value="AAA_21"/>
    <property type="match status" value="1"/>
</dbReference>
<dbReference type="Pfam" id="PF12476">
    <property type="entry name" value="DUF3696"/>
    <property type="match status" value="1"/>
</dbReference>
<evidence type="ECO:0000313" key="4">
    <source>
        <dbReference type="Proteomes" id="UP000325292"/>
    </source>
</evidence>
<dbReference type="InterPro" id="IPR003959">
    <property type="entry name" value="ATPase_AAA_core"/>
</dbReference>
<dbReference type="PANTHER" id="PTHR43581:SF2">
    <property type="entry name" value="EXCINUCLEASE ATPASE SUBUNIT"/>
    <property type="match status" value="1"/>
</dbReference>
<proteinExistence type="predicted"/>
<evidence type="ECO:0000259" key="2">
    <source>
        <dbReference type="Pfam" id="PF13304"/>
    </source>
</evidence>
<evidence type="ECO:0000259" key="1">
    <source>
        <dbReference type="Pfam" id="PF12476"/>
    </source>
</evidence>
<feature type="domain" description="ATPase AAA-type core" evidence="2">
    <location>
        <begin position="363"/>
        <end position="437"/>
    </location>
</feature>
<reference evidence="3 4" key="1">
    <citation type="journal article" date="2019" name="Sci. Rep.">
        <title>Sulfobacillus thermotolerans: new insights into resistance and metabolic capacities of acidophilic chemolithotrophs.</title>
        <authorList>
            <person name="Panyushkina A.E."/>
            <person name="Babenko V.V."/>
            <person name="Nikitina A.S."/>
            <person name="Selezneva O.V."/>
            <person name="Tsaplina I.A."/>
            <person name="Letarova M.A."/>
            <person name="Kostryukova E.S."/>
            <person name="Letarov A.V."/>
        </authorList>
    </citation>
    <scope>NUCLEOTIDE SEQUENCE [LARGE SCALE GENOMIC DNA]</scope>
    <source>
        <strain evidence="3 4">Kr1</strain>
    </source>
</reference>
<dbReference type="InterPro" id="IPR051396">
    <property type="entry name" value="Bact_Antivir_Def_Nuclease"/>
</dbReference>
<keyword evidence="4" id="KW-1185">Reference proteome</keyword>
<gene>
    <name evidence="3" type="ORF">BXT84_11350</name>
</gene>
<dbReference type="PANTHER" id="PTHR43581">
    <property type="entry name" value="ATP/GTP PHOSPHATASE"/>
    <property type="match status" value="1"/>
</dbReference>